<evidence type="ECO:0008006" key="4">
    <source>
        <dbReference type="Google" id="ProtNLM"/>
    </source>
</evidence>
<feature type="region of interest" description="Disordered" evidence="1">
    <location>
        <begin position="66"/>
        <end position="100"/>
    </location>
</feature>
<gene>
    <name evidence="2" type="ORF">LRP29_32945</name>
</gene>
<geneLocation type="plasmid" evidence="2 3">
    <name>unnamed</name>
</geneLocation>
<keyword evidence="2" id="KW-0614">Plasmid</keyword>
<proteinExistence type="predicted"/>
<accession>A0AB38TKA8</accession>
<dbReference type="EMBL" id="CP088148">
    <property type="protein sequence ID" value="UTU55148.1"/>
    <property type="molecule type" value="Genomic_DNA"/>
</dbReference>
<protein>
    <recommendedName>
        <fullName evidence="4">Transposase</fullName>
    </recommendedName>
</protein>
<keyword evidence="3" id="KW-1185">Reference proteome</keyword>
<reference evidence="2 3" key="1">
    <citation type="journal article" date="2022" name="Microbiol. Resour. Announc.">
        <title>Complete Genome Sequence of Mesorhizobium ciceri Strain R30, a Rhizobium Used as a Commercial Inoculant for Chickpea in Argentina.</title>
        <authorList>
            <person name="Foresto E."/>
            <person name="Revale S."/>
            <person name="Primo E."/>
            <person name="Nievas F."/>
            <person name="Carezzano E."/>
            <person name="Puente M."/>
            <person name="Alzari P."/>
            <person name="Mart M."/>
            <person name="Ben-Assaya M."/>
            <person name="Mornico D."/>
            <person name="Santoro M."/>
            <person name="Mart F."/>
            <person name="Giordano W."/>
            <person name="Bogino P."/>
        </authorList>
    </citation>
    <scope>NUCLEOTIDE SEQUENCE [LARGE SCALE GENOMIC DNA]</scope>
    <source>
        <strain evidence="2 3">R30</strain>
    </source>
</reference>
<organism evidence="2 3">
    <name type="scientific">Mesorhizobium ciceri</name>
    <dbReference type="NCBI Taxonomy" id="39645"/>
    <lineage>
        <taxon>Bacteria</taxon>
        <taxon>Pseudomonadati</taxon>
        <taxon>Pseudomonadota</taxon>
        <taxon>Alphaproteobacteria</taxon>
        <taxon>Hyphomicrobiales</taxon>
        <taxon>Phyllobacteriaceae</taxon>
        <taxon>Mesorhizobium</taxon>
    </lineage>
</organism>
<evidence type="ECO:0000313" key="2">
    <source>
        <dbReference type="EMBL" id="UTU55148.1"/>
    </source>
</evidence>
<name>A0AB38TKA8_9HYPH</name>
<evidence type="ECO:0000256" key="1">
    <source>
        <dbReference type="SAM" id="MobiDB-lite"/>
    </source>
</evidence>
<dbReference type="AlphaFoldDB" id="A0AB38TKA8"/>
<dbReference type="Proteomes" id="UP001060070">
    <property type="component" value="Plasmid unnamed"/>
</dbReference>
<evidence type="ECO:0000313" key="3">
    <source>
        <dbReference type="Proteomes" id="UP001060070"/>
    </source>
</evidence>
<sequence>MFLYRAEFNVMILVHQSWVSNAMPGRFNHQRTAGKGKTPAIVIAGNGIAFAKEKKVVVSDAADLCSTKHSAKKPVPELDCSSTGTAKLPAGSTPEKPHLG</sequence>
<dbReference type="RefSeq" id="WP_024505431.1">
    <property type="nucleotide sequence ID" value="NZ_CP088148.1"/>
</dbReference>